<dbReference type="PRINTS" id="PR01692">
    <property type="entry name" value="LIPOCALINIMR"/>
</dbReference>
<proteinExistence type="inferred from homology"/>
<keyword evidence="2" id="KW-1133">Transmembrane helix</keyword>
<dbReference type="GO" id="GO:0005886">
    <property type="term" value="C:plasma membrane"/>
    <property type="evidence" value="ECO:0007669"/>
    <property type="project" value="TreeGrafter"/>
</dbReference>
<keyword evidence="2" id="KW-0812">Transmembrane</keyword>
<evidence type="ECO:0000256" key="1">
    <source>
        <dbReference type="ARBA" id="ARBA00010487"/>
    </source>
</evidence>
<dbReference type="GO" id="GO:0004888">
    <property type="term" value="F:transmembrane signaling receptor activity"/>
    <property type="evidence" value="ECO:0007669"/>
    <property type="project" value="TreeGrafter"/>
</dbReference>
<reference evidence="3" key="1">
    <citation type="submission" date="2015-11" db="EMBL/GenBank/DDBJ databases">
        <title>De novo transcriptome assembly of four potential Pierce s Disease insect vectors from Arizona vineyards.</title>
        <authorList>
            <person name="Tassone E.E."/>
        </authorList>
    </citation>
    <scope>NUCLEOTIDE SEQUENCE</scope>
</reference>
<feature type="transmembrane region" description="Helical" evidence="2">
    <location>
        <begin position="324"/>
        <end position="345"/>
    </location>
</feature>
<accession>A0A1B6IDQ5</accession>
<dbReference type="PANTHER" id="PTHR12625">
    <property type="entry name" value="LIPOCALIN-1 INTERACTING MEMBRANE RECEPTOR LIMR"/>
    <property type="match status" value="1"/>
</dbReference>
<feature type="transmembrane region" description="Helical" evidence="2">
    <location>
        <begin position="196"/>
        <end position="221"/>
    </location>
</feature>
<evidence type="ECO:0000313" key="3">
    <source>
        <dbReference type="EMBL" id="JAS85054.1"/>
    </source>
</evidence>
<sequence>MEEEDQPDIREQIFHSTVREYIIFLLLFIMLYALSFLIIRKFKRKDNQEYFHTDEDEATVYRISLWLCTFSFSVCLCATLLLPFSIASNEVLLHYPTSYYVKWLNHSLIQGLWNLVFLFSNVALFLLLPFAYLFLESEGFLGCRKGVMSRVHEALAVLSLLMLMVLGLTYVISALIDKKNANIQTFFNLGSYYLPFLYSCISFLGVLLLLLCTPIGFARLFSIVSSFLVKPQFLQDINQDFYVASLQENCFRRRLERATLSGKTYLSPEPMYTPPPTVENEDSELLKLQNGALQACLMDKIEEMAHNRQLLDRQRHTWVLQRNVVYPVCMLILLALTAITVLIVVQNTIELLIGIKALPISSRG</sequence>
<organism evidence="3">
    <name type="scientific">Homalodisca liturata</name>
    <dbReference type="NCBI Taxonomy" id="320908"/>
    <lineage>
        <taxon>Eukaryota</taxon>
        <taxon>Metazoa</taxon>
        <taxon>Ecdysozoa</taxon>
        <taxon>Arthropoda</taxon>
        <taxon>Hexapoda</taxon>
        <taxon>Insecta</taxon>
        <taxon>Pterygota</taxon>
        <taxon>Neoptera</taxon>
        <taxon>Paraneoptera</taxon>
        <taxon>Hemiptera</taxon>
        <taxon>Auchenorrhyncha</taxon>
        <taxon>Membracoidea</taxon>
        <taxon>Cicadellidae</taxon>
        <taxon>Cicadellinae</taxon>
        <taxon>Proconiini</taxon>
        <taxon>Homalodisca</taxon>
    </lineage>
</organism>
<dbReference type="PANTHER" id="PTHR12625:SF0">
    <property type="entry name" value="PROTEIN LILIPOD"/>
    <property type="match status" value="1"/>
</dbReference>
<feature type="transmembrane region" description="Helical" evidence="2">
    <location>
        <begin position="112"/>
        <end position="135"/>
    </location>
</feature>
<dbReference type="Pfam" id="PF04791">
    <property type="entry name" value="LMBR1"/>
    <property type="match status" value="1"/>
</dbReference>
<feature type="transmembrane region" description="Helical" evidence="2">
    <location>
        <begin position="155"/>
        <end position="176"/>
    </location>
</feature>
<keyword evidence="2" id="KW-0472">Membrane</keyword>
<gene>
    <name evidence="3" type="ORF">g.13503</name>
</gene>
<evidence type="ECO:0000256" key="2">
    <source>
        <dbReference type="SAM" id="Phobius"/>
    </source>
</evidence>
<dbReference type="GO" id="GO:0007165">
    <property type="term" value="P:signal transduction"/>
    <property type="evidence" value="ECO:0007669"/>
    <property type="project" value="TreeGrafter"/>
</dbReference>
<protein>
    <recommendedName>
        <fullName evidence="4">Protein LMBR1L</fullName>
    </recommendedName>
</protein>
<comment type="similarity">
    <text evidence="1">Belongs to the LIMR family.</text>
</comment>
<dbReference type="InterPro" id="IPR008075">
    <property type="entry name" value="LIMR"/>
</dbReference>
<name>A0A1B6IDQ5_9HEMI</name>
<dbReference type="AlphaFoldDB" id="A0A1B6IDQ5"/>
<feature type="transmembrane region" description="Helical" evidence="2">
    <location>
        <begin position="21"/>
        <end position="39"/>
    </location>
</feature>
<feature type="transmembrane region" description="Helical" evidence="2">
    <location>
        <begin position="60"/>
        <end position="86"/>
    </location>
</feature>
<evidence type="ECO:0008006" key="4">
    <source>
        <dbReference type="Google" id="ProtNLM"/>
    </source>
</evidence>
<dbReference type="EMBL" id="GECU01022652">
    <property type="protein sequence ID" value="JAS85054.1"/>
    <property type="molecule type" value="Transcribed_RNA"/>
</dbReference>
<dbReference type="InterPro" id="IPR006876">
    <property type="entry name" value="LMBR1-like_membr_prot"/>
</dbReference>